<evidence type="ECO:0000256" key="1">
    <source>
        <dbReference type="RuleBase" id="RU004508"/>
    </source>
</evidence>
<dbReference type="SUPFAM" id="SSF53383">
    <property type="entry name" value="PLP-dependent transferases"/>
    <property type="match status" value="1"/>
</dbReference>
<dbReference type="InterPro" id="IPR015421">
    <property type="entry name" value="PyrdxlP-dep_Trfase_major"/>
</dbReference>
<dbReference type="Gene3D" id="3.40.640.10">
    <property type="entry name" value="Type I PLP-dependent aspartate aminotransferase-like (Major domain)"/>
    <property type="match status" value="1"/>
</dbReference>
<gene>
    <name evidence="2" type="ORF">A3A44_00600</name>
</gene>
<name>A0A1G2LBW8_9BACT</name>
<dbReference type="PANTHER" id="PTHR30244:SF34">
    <property type="entry name" value="DTDP-4-AMINO-4,6-DIDEOXYGALACTOSE TRANSAMINASE"/>
    <property type="match status" value="1"/>
</dbReference>
<dbReference type="InterPro" id="IPR015424">
    <property type="entry name" value="PyrdxlP-dep_Trfase"/>
</dbReference>
<accession>A0A1G2LBW8</accession>
<proteinExistence type="inferred from homology"/>
<dbReference type="GO" id="GO:0000271">
    <property type="term" value="P:polysaccharide biosynthetic process"/>
    <property type="evidence" value="ECO:0007669"/>
    <property type="project" value="TreeGrafter"/>
</dbReference>
<dbReference type="InterPro" id="IPR000653">
    <property type="entry name" value="DegT/StrS_aminotransferase"/>
</dbReference>
<dbReference type="EMBL" id="MHQT01000031">
    <property type="protein sequence ID" value="OHA09044.1"/>
    <property type="molecule type" value="Genomic_DNA"/>
</dbReference>
<dbReference type="PANTHER" id="PTHR30244">
    <property type="entry name" value="TRANSAMINASE"/>
    <property type="match status" value="1"/>
</dbReference>
<dbReference type="PIRSF" id="PIRSF000390">
    <property type="entry name" value="PLP_StrS"/>
    <property type="match status" value="1"/>
</dbReference>
<reference evidence="2 3" key="1">
    <citation type="journal article" date="2016" name="Nat. Commun.">
        <title>Thousands of microbial genomes shed light on interconnected biogeochemical processes in an aquifer system.</title>
        <authorList>
            <person name="Anantharaman K."/>
            <person name="Brown C.T."/>
            <person name="Hug L.A."/>
            <person name="Sharon I."/>
            <person name="Castelle C.J."/>
            <person name="Probst A.J."/>
            <person name="Thomas B.C."/>
            <person name="Singh A."/>
            <person name="Wilkins M.J."/>
            <person name="Karaoz U."/>
            <person name="Brodie E.L."/>
            <person name="Williams K.H."/>
            <person name="Hubbard S.S."/>
            <person name="Banfield J.F."/>
        </authorList>
    </citation>
    <scope>NUCLEOTIDE SEQUENCE [LARGE SCALE GENOMIC DNA]</scope>
</reference>
<dbReference type="Gene3D" id="3.90.1150.10">
    <property type="entry name" value="Aspartate Aminotransferase, domain 1"/>
    <property type="match status" value="1"/>
</dbReference>
<dbReference type="Pfam" id="PF01041">
    <property type="entry name" value="DegT_DnrJ_EryC1"/>
    <property type="match status" value="1"/>
</dbReference>
<evidence type="ECO:0000313" key="2">
    <source>
        <dbReference type="EMBL" id="OHA09044.1"/>
    </source>
</evidence>
<comment type="caution">
    <text evidence="2">The sequence shown here is derived from an EMBL/GenBank/DDBJ whole genome shotgun (WGS) entry which is preliminary data.</text>
</comment>
<comment type="similarity">
    <text evidence="1">Belongs to the DegT/DnrJ/EryC1 family.</text>
</comment>
<dbReference type="AlphaFoldDB" id="A0A1G2LBW8"/>
<dbReference type="InterPro" id="IPR015422">
    <property type="entry name" value="PyrdxlP-dep_Trfase_small"/>
</dbReference>
<evidence type="ECO:0000313" key="3">
    <source>
        <dbReference type="Proteomes" id="UP000178977"/>
    </source>
</evidence>
<dbReference type="Proteomes" id="UP000178977">
    <property type="component" value="Unassembled WGS sequence"/>
</dbReference>
<dbReference type="GO" id="GO:0008483">
    <property type="term" value="F:transaminase activity"/>
    <property type="evidence" value="ECO:0007669"/>
    <property type="project" value="TreeGrafter"/>
</dbReference>
<keyword evidence="1" id="KW-0663">Pyridoxal phosphate</keyword>
<protein>
    <recommendedName>
        <fullName evidence="4">Aminotransferase DegT</fullName>
    </recommendedName>
</protein>
<dbReference type="STRING" id="1802281.A3A44_00600"/>
<dbReference type="GO" id="GO:0030170">
    <property type="term" value="F:pyridoxal phosphate binding"/>
    <property type="evidence" value="ECO:0007669"/>
    <property type="project" value="TreeGrafter"/>
</dbReference>
<organism evidence="2 3">
    <name type="scientific">Candidatus Sungbacteria bacterium RIFCSPLOWO2_01_FULL_60_25</name>
    <dbReference type="NCBI Taxonomy" id="1802281"/>
    <lineage>
        <taxon>Bacteria</taxon>
        <taxon>Candidatus Sungiibacteriota</taxon>
    </lineage>
</organism>
<sequence>MKLKRRRYQIGVGGVRITPLAKRYVNRVLDSGRLTYGPFLRRFETEFARLHKRRFAVSLNSGTSALQVAVHAMKEMYGWKDGDEIIVPALTFIATSNVVIQNNLRPVFVDIDPKTYHLDPAKIEAAVTRRTRAIMPVHVFGVSADMPPILAIARRRKLRVIEDSCEAAFVNHRGEPVGSQGDIACFSTYQAHLVTTGVGGILATNDPAIAVKARSLANHGRDSIYIAMDDDRGKRGKALAEVVDRRFSFVSIGYSYRLTELEGALGMAELAHWKEALAKRRANAEYLLKGLAPYSAMLQLPSWPDHSEHAFMMFPIVIRDRRIKKSALTRCLETWNIETRDMLPLLNQPVYRRMFGNIEPKYPGAAWVRKNGFYIGCHPGLSRSDLLYTVAVFKEFFRRAGARR</sequence>
<dbReference type="CDD" id="cd00616">
    <property type="entry name" value="AHBA_syn"/>
    <property type="match status" value="1"/>
</dbReference>
<evidence type="ECO:0008006" key="4">
    <source>
        <dbReference type="Google" id="ProtNLM"/>
    </source>
</evidence>